<sequence length="109" mass="12733">MECNLHVEVLHPSYSPYIPRQPSNILFLKVTHIVPHHNECYFILFVNESCSESSPSFLVLQPTICTSIHEHLSCNKITIFHSQVKRGVTVWYIPSIHRSRDHCSLFFLR</sequence>
<gene>
    <name evidence="1" type="ORF">V8G54_029137</name>
</gene>
<reference evidence="1 2" key="1">
    <citation type="journal article" date="2023" name="Life. Sci Alliance">
        <title>Evolutionary insights into 3D genome organization and epigenetic landscape of Vigna mungo.</title>
        <authorList>
            <person name="Junaid A."/>
            <person name="Singh B."/>
            <person name="Bhatia S."/>
        </authorList>
    </citation>
    <scope>NUCLEOTIDE SEQUENCE [LARGE SCALE GENOMIC DNA]</scope>
    <source>
        <strain evidence="1">Urdbean</strain>
    </source>
</reference>
<name>A0AAQ3RK16_VIGMU</name>
<proteinExistence type="predicted"/>
<dbReference type="EMBL" id="CP144692">
    <property type="protein sequence ID" value="WVY96986.1"/>
    <property type="molecule type" value="Genomic_DNA"/>
</dbReference>
<evidence type="ECO:0000313" key="1">
    <source>
        <dbReference type="EMBL" id="WVY96986.1"/>
    </source>
</evidence>
<keyword evidence="2" id="KW-1185">Reference proteome</keyword>
<dbReference type="Proteomes" id="UP001374535">
    <property type="component" value="Chromosome 9"/>
</dbReference>
<organism evidence="1 2">
    <name type="scientific">Vigna mungo</name>
    <name type="common">Black gram</name>
    <name type="synonym">Phaseolus mungo</name>
    <dbReference type="NCBI Taxonomy" id="3915"/>
    <lineage>
        <taxon>Eukaryota</taxon>
        <taxon>Viridiplantae</taxon>
        <taxon>Streptophyta</taxon>
        <taxon>Embryophyta</taxon>
        <taxon>Tracheophyta</taxon>
        <taxon>Spermatophyta</taxon>
        <taxon>Magnoliopsida</taxon>
        <taxon>eudicotyledons</taxon>
        <taxon>Gunneridae</taxon>
        <taxon>Pentapetalae</taxon>
        <taxon>rosids</taxon>
        <taxon>fabids</taxon>
        <taxon>Fabales</taxon>
        <taxon>Fabaceae</taxon>
        <taxon>Papilionoideae</taxon>
        <taxon>50 kb inversion clade</taxon>
        <taxon>NPAAA clade</taxon>
        <taxon>indigoferoid/millettioid clade</taxon>
        <taxon>Phaseoleae</taxon>
        <taxon>Vigna</taxon>
    </lineage>
</organism>
<evidence type="ECO:0000313" key="2">
    <source>
        <dbReference type="Proteomes" id="UP001374535"/>
    </source>
</evidence>
<dbReference type="AlphaFoldDB" id="A0AAQ3RK16"/>
<protein>
    <submittedName>
        <fullName evidence="1">Uncharacterized protein</fullName>
    </submittedName>
</protein>
<accession>A0AAQ3RK16</accession>